<dbReference type="EMBL" id="CP101873">
    <property type="protein sequence ID" value="WMT06634.1"/>
    <property type="molecule type" value="Genomic_DNA"/>
</dbReference>
<keyword evidence="2" id="KW-1185">Reference proteome</keyword>
<proteinExistence type="predicted"/>
<organism evidence="1 2">
    <name type="scientific">Natrinema thermotolerans</name>
    <dbReference type="NCBI Taxonomy" id="121872"/>
    <lineage>
        <taxon>Archaea</taxon>
        <taxon>Methanobacteriati</taxon>
        <taxon>Methanobacteriota</taxon>
        <taxon>Stenosarchaea group</taxon>
        <taxon>Halobacteria</taxon>
        <taxon>Halobacteriales</taxon>
        <taxon>Natrialbaceae</taxon>
        <taxon>Natrinema</taxon>
    </lineage>
</organism>
<dbReference type="GeneID" id="39862890"/>
<sequence>MVAVVIVLAAAIGTSFLGFGDLLESGARASIETAVAPGIDDGSVTGVVLDIGSSDRVEITAETSGDDITDGATTDSAIERTVTESGERLTVEEGPTGDTTIEFTGVAYTSRSESIVLEREITI</sequence>
<dbReference type="RefSeq" id="WP_049966090.1">
    <property type="nucleotide sequence ID" value="NZ_CP101873.1"/>
</dbReference>
<dbReference type="Proteomes" id="UP001224926">
    <property type="component" value="Chromosome"/>
</dbReference>
<dbReference type="GeneID" id="84215220"/>
<evidence type="ECO:0000313" key="1">
    <source>
        <dbReference type="EMBL" id="WMT06634.1"/>
    </source>
</evidence>
<protein>
    <recommendedName>
        <fullName evidence="3">Archaeal Type IV pilin N-terminal domain-containing protein</fullName>
    </recommendedName>
</protein>
<accession>A0AAF0T4U7</accession>
<dbReference type="AlphaFoldDB" id="A0AAF0T4U7"/>
<evidence type="ECO:0000313" key="2">
    <source>
        <dbReference type="Proteomes" id="UP001224926"/>
    </source>
</evidence>
<reference evidence="1 2" key="1">
    <citation type="submission" date="2022-07" db="EMBL/GenBank/DDBJ databases">
        <title>Two temperate virus in Haloterrigena jeotgali A29.</title>
        <authorList>
            <person name="Deng X."/>
        </authorList>
    </citation>
    <scope>NUCLEOTIDE SEQUENCE [LARGE SCALE GENOMIC DNA]</scope>
    <source>
        <strain evidence="1 2">A29</strain>
    </source>
</reference>
<name>A0AAF0T4U7_9EURY</name>
<evidence type="ECO:0008006" key="3">
    <source>
        <dbReference type="Google" id="ProtNLM"/>
    </source>
</evidence>
<gene>
    <name evidence="1" type="ORF">NP511_14725</name>
</gene>